<dbReference type="GO" id="GO:0046872">
    <property type="term" value="F:metal ion binding"/>
    <property type="evidence" value="ECO:0007669"/>
    <property type="project" value="UniProtKB-KW"/>
</dbReference>
<dbReference type="SUPFAM" id="SSF53748">
    <property type="entry name" value="Phosphoglycerate kinase"/>
    <property type="match status" value="1"/>
</dbReference>
<comment type="catalytic activity">
    <reaction evidence="1 17">
        <text>(2R)-3-phosphoglycerate + ATP = (2R)-3-phospho-glyceroyl phosphate + ADP</text>
        <dbReference type="Rhea" id="RHEA:14801"/>
        <dbReference type="ChEBI" id="CHEBI:30616"/>
        <dbReference type="ChEBI" id="CHEBI:57604"/>
        <dbReference type="ChEBI" id="CHEBI:58272"/>
        <dbReference type="ChEBI" id="CHEBI:456216"/>
        <dbReference type="EC" id="2.7.2.3"/>
    </reaction>
</comment>
<dbReference type="GO" id="GO:0019253">
    <property type="term" value="P:reductive pentose-phosphate cycle"/>
    <property type="evidence" value="ECO:0007669"/>
    <property type="project" value="UniProtKB-KW"/>
</dbReference>
<dbReference type="GO" id="GO:0009507">
    <property type="term" value="C:chloroplast"/>
    <property type="evidence" value="ECO:0007669"/>
    <property type="project" value="UniProtKB-SubCell"/>
</dbReference>
<comment type="subcellular location">
    <subcellularLocation>
        <location evidence="3">Plastid</location>
        <location evidence="3">Chloroplast</location>
    </subcellularLocation>
</comment>
<comment type="subunit">
    <text evidence="18">Monomer.</text>
</comment>
<evidence type="ECO:0000256" key="3">
    <source>
        <dbReference type="ARBA" id="ARBA00004229"/>
    </source>
</evidence>
<evidence type="ECO:0000256" key="19">
    <source>
        <dbReference type="SAM" id="MobiDB-lite"/>
    </source>
</evidence>
<dbReference type="STRING" id="3476.A0A2P5A460"/>
<keyword evidence="13 17" id="KW-0418">Kinase</keyword>
<feature type="region of interest" description="Disordered" evidence="19">
    <location>
        <begin position="1"/>
        <end position="40"/>
    </location>
</feature>
<dbReference type="Proteomes" id="UP000237105">
    <property type="component" value="Unassembled WGS sequence"/>
</dbReference>
<dbReference type="GO" id="GO:0006094">
    <property type="term" value="P:gluconeogenesis"/>
    <property type="evidence" value="ECO:0007669"/>
    <property type="project" value="TreeGrafter"/>
</dbReference>
<evidence type="ECO:0000256" key="6">
    <source>
        <dbReference type="ARBA" id="ARBA00013061"/>
    </source>
</evidence>
<dbReference type="GO" id="GO:0010027">
    <property type="term" value="P:thylakoid membrane organization"/>
    <property type="evidence" value="ECO:0007669"/>
    <property type="project" value="UniProtKB-ARBA"/>
</dbReference>
<dbReference type="PANTHER" id="PTHR11406:SF23">
    <property type="entry name" value="PHOSPHOGLYCERATE KINASE 1, CHLOROPLASTIC-RELATED"/>
    <property type="match status" value="1"/>
</dbReference>
<keyword evidence="8" id="KW-0113">Calvin cycle</keyword>
<keyword evidence="9" id="KW-0934">Plastid</keyword>
<dbReference type="EMBL" id="JXTB01001123">
    <property type="protein sequence ID" value="PON31328.1"/>
    <property type="molecule type" value="Genomic_DNA"/>
</dbReference>
<dbReference type="EC" id="2.7.2.3" evidence="6 17"/>
<dbReference type="PANTHER" id="PTHR11406">
    <property type="entry name" value="PHOSPHOGLYCERATE KINASE"/>
    <property type="match status" value="1"/>
</dbReference>
<dbReference type="GO" id="GO:0004618">
    <property type="term" value="F:phosphoglycerate kinase activity"/>
    <property type="evidence" value="ECO:0007669"/>
    <property type="project" value="UniProtKB-EC"/>
</dbReference>
<dbReference type="GO" id="GO:0006096">
    <property type="term" value="P:glycolytic process"/>
    <property type="evidence" value="ECO:0007669"/>
    <property type="project" value="InterPro"/>
</dbReference>
<feature type="region of interest" description="Disordered" evidence="19">
    <location>
        <begin position="497"/>
        <end position="532"/>
    </location>
</feature>
<keyword evidence="14" id="KW-0067">ATP-binding</keyword>
<dbReference type="GO" id="GO:0043531">
    <property type="term" value="F:ADP binding"/>
    <property type="evidence" value="ECO:0007669"/>
    <property type="project" value="TreeGrafter"/>
</dbReference>
<sequence length="554" mass="57568">MASAATPTGFSLLRQSTTTSRTRSSLLQLSPSSSSSSSSLSFRPATLRRLGFAAADPLLALTVAARVRSFGAGNGARGVVSMAKKSVGDLSGADLKGKKVFLRADLNVPLDDNQNITDDTRIRAAVPTIQYLIKNGAKVILSSHLGRPKGVTPKFSLAPLVPRLSELLGIQVVKADDSIGPEVEKLVASLPDGSVLLLENVRFYKEEEKNDPEHAKKLASLADLYVNDAFGTAHRAHASTEGVTKYLKPSVAGFLLQKELDYLVGAVSNPKRPFAAIVGGSKVSSKIGVIESLLEKVDILLLGGGMIFTFYKAQGLSVGSSLVEEDKLNLATSLLEKAKAKGVSLLLPSDVVIADKFAPDANSQVVPASAIPDGWMGLDIGPDSVKTFNKALDTTKTIIWNGPMGVFEFDKFAVGTEAVAKKLAELSGKGVTTIIGGGDSVAAVEKVGVASVMSHISTGGGASLELLEGKELPGVLALNEATPVAVRPGGSGLGIPMGLHTRLSPSSEDEGTPKAVGSHSSPSLHLCSNGPGDFPGPSSRLYRTAAHSLHLVVG</sequence>
<feature type="compositionally biased region" description="Low complexity" evidence="19">
    <location>
        <begin position="10"/>
        <end position="40"/>
    </location>
</feature>
<dbReference type="AlphaFoldDB" id="A0A2P5A460"/>
<dbReference type="Pfam" id="PF00162">
    <property type="entry name" value="PGK"/>
    <property type="match status" value="1"/>
</dbReference>
<evidence type="ECO:0000256" key="7">
    <source>
        <dbReference type="ARBA" id="ARBA00022528"/>
    </source>
</evidence>
<keyword evidence="15" id="KW-0460">Magnesium</keyword>
<evidence type="ECO:0000256" key="1">
    <source>
        <dbReference type="ARBA" id="ARBA00000642"/>
    </source>
</evidence>
<dbReference type="OrthoDB" id="275353at2759"/>
<evidence type="ECO:0000313" key="21">
    <source>
        <dbReference type="Proteomes" id="UP000237105"/>
    </source>
</evidence>
<comment type="pathway">
    <text evidence="4">Carbohydrate biosynthesis; Calvin cycle.</text>
</comment>
<dbReference type="PRINTS" id="PR00477">
    <property type="entry name" value="PHGLYCKINASE"/>
</dbReference>
<evidence type="ECO:0000256" key="11">
    <source>
        <dbReference type="ARBA" id="ARBA00022723"/>
    </source>
</evidence>
<dbReference type="HAMAP" id="MF_00145">
    <property type="entry name" value="Phosphoglyc_kinase"/>
    <property type="match status" value="1"/>
</dbReference>
<keyword evidence="10 17" id="KW-0808">Transferase</keyword>
<keyword evidence="16" id="KW-0809">Transit peptide</keyword>
<evidence type="ECO:0000256" key="14">
    <source>
        <dbReference type="ARBA" id="ARBA00022840"/>
    </source>
</evidence>
<dbReference type="InterPro" id="IPR015824">
    <property type="entry name" value="Phosphoglycerate_kinase_N"/>
</dbReference>
<dbReference type="GO" id="GO:0004672">
    <property type="term" value="F:protein kinase activity"/>
    <property type="evidence" value="ECO:0007669"/>
    <property type="project" value="UniProtKB-ARBA"/>
</dbReference>
<accession>A0A2P5A460</accession>
<gene>
    <name evidence="20" type="ORF">PanWU01x14_370750</name>
</gene>
<dbReference type="InterPro" id="IPR015911">
    <property type="entry name" value="Phosphoglycerate_kinase_CS"/>
</dbReference>
<organism evidence="20 21">
    <name type="scientific">Parasponia andersonii</name>
    <name type="common">Sponia andersonii</name>
    <dbReference type="NCBI Taxonomy" id="3476"/>
    <lineage>
        <taxon>Eukaryota</taxon>
        <taxon>Viridiplantae</taxon>
        <taxon>Streptophyta</taxon>
        <taxon>Embryophyta</taxon>
        <taxon>Tracheophyta</taxon>
        <taxon>Spermatophyta</taxon>
        <taxon>Magnoliopsida</taxon>
        <taxon>eudicotyledons</taxon>
        <taxon>Gunneridae</taxon>
        <taxon>Pentapetalae</taxon>
        <taxon>rosids</taxon>
        <taxon>fabids</taxon>
        <taxon>Rosales</taxon>
        <taxon>Cannabaceae</taxon>
        <taxon>Parasponia</taxon>
    </lineage>
</organism>
<dbReference type="FunFam" id="3.40.50.1260:FF:000014">
    <property type="entry name" value="Phosphoglycerate kinase"/>
    <property type="match status" value="1"/>
</dbReference>
<comment type="cofactor">
    <cofactor evidence="2">
        <name>Mg(2+)</name>
        <dbReference type="ChEBI" id="CHEBI:18420"/>
    </cofactor>
</comment>
<evidence type="ECO:0000313" key="20">
    <source>
        <dbReference type="EMBL" id="PON31328.1"/>
    </source>
</evidence>
<evidence type="ECO:0000256" key="5">
    <source>
        <dbReference type="ARBA" id="ARBA00008982"/>
    </source>
</evidence>
<evidence type="ECO:0000256" key="9">
    <source>
        <dbReference type="ARBA" id="ARBA00022640"/>
    </source>
</evidence>
<proteinExistence type="inferred from homology"/>
<comment type="similarity">
    <text evidence="5 17">Belongs to the phosphoglycerate kinase family.</text>
</comment>
<evidence type="ECO:0000256" key="10">
    <source>
        <dbReference type="ARBA" id="ARBA00022679"/>
    </source>
</evidence>
<evidence type="ECO:0000256" key="17">
    <source>
        <dbReference type="RuleBase" id="RU000532"/>
    </source>
</evidence>
<evidence type="ECO:0000256" key="8">
    <source>
        <dbReference type="ARBA" id="ARBA00022567"/>
    </source>
</evidence>
<dbReference type="GO" id="GO:0005829">
    <property type="term" value="C:cytosol"/>
    <property type="evidence" value="ECO:0007669"/>
    <property type="project" value="TreeGrafter"/>
</dbReference>
<dbReference type="FunFam" id="3.40.50.1260:FF:000007">
    <property type="entry name" value="Phosphoglycerate kinase"/>
    <property type="match status" value="1"/>
</dbReference>
<dbReference type="PROSITE" id="PS00111">
    <property type="entry name" value="PGLYCERATE_KINASE"/>
    <property type="match status" value="1"/>
</dbReference>
<dbReference type="GO" id="GO:0005524">
    <property type="term" value="F:ATP binding"/>
    <property type="evidence" value="ECO:0007669"/>
    <property type="project" value="UniProtKB-KW"/>
</dbReference>
<evidence type="ECO:0000256" key="4">
    <source>
        <dbReference type="ARBA" id="ARBA00005215"/>
    </source>
</evidence>
<dbReference type="CDD" id="cd00318">
    <property type="entry name" value="Phosphoglycerate_kinase"/>
    <property type="match status" value="1"/>
</dbReference>
<dbReference type="InterPro" id="IPR001576">
    <property type="entry name" value="Phosphoglycerate_kinase"/>
</dbReference>
<keyword evidence="21" id="KW-1185">Reference proteome</keyword>
<evidence type="ECO:0000256" key="15">
    <source>
        <dbReference type="ARBA" id="ARBA00022842"/>
    </source>
</evidence>
<dbReference type="GO" id="GO:0016020">
    <property type="term" value="C:membrane"/>
    <property type="evidence" value="ECO:0007669"/>
    <property type="project" value="GOC"/>
</dbReference>
<keyword evidence="7" id="KW-0150">Chloroplast</keyword>
<dbReference type="InterPro" id="IPR036043">
    <property type="entry name" value="Phosphoglycerate_kinase_sf"/>
</dbReference>
<keyword evidence="11" id="KW-0479">Metal-binding</keyword>
<dbReference type="Gene3D" id="3.40.50.1260">
    <property type="entry name" value="Phosphoglycerate kinase, N-terminal domain"/>
    <property type="match status" value="2"/>
</dbReference>
<keyword evidence="12" id="KW-0547">Nucleotide-binding</keyword>
<evidence type="ECO:0000256" key="13">
    <source>
        <dbReference type="ARBA" id="ARBA00022777"/>
    </source>
</evidence>
<reference evidence="21" key="1">
    <citation type="submission" date="2016-06" db="EMBL/GenBank/DDBJ databases">
        <title>Parallel loss of symbiosis genes in relatives of nitrogen-fixing non-legume Parasponia.</title>
        <authorList>
            <person name="Van Velzen R."/>
            <person name="Holmer R."/>
            <person name="Bu F."/>
            <person name="Rutten L."/>
            <person name="Van Zeijl A."/>
            <person name="Liu W."/>
            <person name="Santuari L."/>
            <person name="Cao Q."/>
            <person name="Sharma T."/>
            <person name="Shen D."/>
            <person name="Roswanjaya Y."/>
            <person name="Wardhani T."/>
            <person name="Kalhor M.S."/>
            <person name="Jansen J."/>
            <person name="Van den Hoogen J."/>
            <person name="Gungor B."/>
            <person name="Hartog M."/>
            <person name="Hontelez J."/>
            <person name="Verver J."/>
            <person name="Yang W.-C."/>
            <person name="Schijlen E."/>
            <person name="Repin R."/>
            <person name="Schilthuizen M."/>
            <person name="Schranz E."/>
            <person name="Heidstra R."/>
            <person name="Miyata K."/>
            <person name="Fedorova E."/>
            <person name="Kohlen W."/>
            <person name="Bisseling T."/>
            <person name="Smit S."/>
            <person name="Geurts R."/>
        </authorList>
    </citation>
    <scope>NUCLEOTIDE SEQUENCE [LARGE SCALE GENOMIC DNA]</scope>
    <source>
        <strain evidence="21">cv. WU1-14</strain>
    </source>
</reference>
<evidence type="ECO:0000256" key="2">
    <source>
        <dbReference type="ARBA" id="ARBA00001946"/>
    </source>
</evidence>
<name>A0A2P5A460_PARAD</name>
<dbReference type="GO" id="GO:0019375">
    <property type="term" value="P:galactolipid biosynthetic process"/>
    <property type="evidence" value="ECO:0007669"/>
    <property type="project" value="UniProtKB-ARBA"/>
</dbReference>
<evidence type="ECO:0000256" key="18">
    <source>
        <dbReference type="RuleBase" id="RU000696"/>
    </source>
</evidence>
<evidence type="ECO:0000256" key="12">
    <source>
        <dbReference type="ARBA" id="ARBA00022741"/>
    </source>
</evidence>
<comment type="caution">
    <text evidence="20">The sequence shown here is derived from an EMBL/GenBank/DDBJ whole genome shotgun (WGS) entry which is preliminary data.</text>
</comment>
<evidence type="ECO:0000256" key="16">
    <source>
        <dbReference type="ARBA" id="ARBA00022946"/>
    </source>
</evidence>
<protein>
    <recommendedName>
        <fullName evidence="6 17">Phosphoglycerate kinase</fullName>
        <ecNumber evidence="6 17">2.7.2.3</ecNumber>
    </recommendedName>
</protein>